<name>A0ACA9Q8R6_9GLOM</name>
<comment type="caution">
    <text evidence="1">The sequence shown here is derived from an EMBL/GenBank/DDBJ whole genome shotgun (WGS) entry which is preliminary data.</text>
</comment>
<reference evidence="1" key="1">
    <citation type="submission" date="2021-06" db="EMBL/GenBank/DDBJ databases">
        <authorList>
            <person name="Kallberg Y."/>
            <person name="Tangrot J."/>
            <person name="Rosling A."/>
        </authorList>
    </citation>
    <scope>NUCLEOTIDE SEQUENCE</scope>
    <source>
        <strain evidence="1">IL203A</strain>
    </source>
</reference>
<proteinExistence type="predicted"/>
<keyword evidence="2" id="KW-1185">Reference proteome</keyword>
<sequence>SMSRYSFILKVFIFQKEKMIYLDYFNDEFKVINMKTLKENNNFAWDDETYYILEKEVKYKLFYKNQVICYIEEEKLIIEKEFRKFMLKLVDFDNSFKLLEIVKVENEKKEYLDFSNKNLKITDLRTGKDNDEMRLYEIDDKKLPIMRLMLNNIIEFIIKIKLLLILLMENL</sequence>
<evidence type="ECO:0000313" key="2">
    <source>
        <dbReference type="Proteomes" id="UP000789702"/>
    </source>
</evidence>
<dbReference type="Proteomes" id="UP000789702">
    <property type="component" value="Unassembled WGS sequence"/>
</dbReference>
<gene>
    <name evidence="1" type="ORF">DHETER_LOCUS13906</name>
</gene>
<organism evidence="1 2">
    <name type="scientific">Dentiscutata heterogama</name>
    <dbReference type="NCBI Taxonomy" id="1316150"/>
    <lineage>
        <taxon>Eukaryota</taxon>
        <taxon>Fungi</taxon>
        <taxon>Fungi incertae sedis</taxon>
        <taxon>Mucoromycota</taxon>
        <taxon>Glomeromycotina</taxon>
        <taxon>Glomeromycetes</taxon>
        <taxon>Diversisporales</taxon>
        <taxon>Gigasporaceae</taxon>
        <taxon>Dentiscutata</taxon>
    </lineage>
</organism>
<dbReference type="EMBL" id="CAJVPU010040109">
    <property type="protein sequence ID" value="CAG8738576.1"/>
    <property type="molecule type" value="Genomic_DNA"/>
</dbReference>
<protein>
    <submittedName>
        <fullName evidence="1">3415_t:CDS:1</fullName>
    </submittedName>
</protein>
<feature type="non-terminal residue" evidence="1">
    <location>
        <position position="1"/>
    </location>
</feature>
<evidence type="ECO:0000313" key="1">
    <source>
        <dbReference type="EMBL" id="CAG8738576.1"/>
    </source>
</evidence>
<accession>A0ACA9Q8R6</accession>